<reference evidence="8" key="1">
    <citation type="submission" date="2011-07" db="EMBL/GenBank/DDBJ databases">
        <title>The complete genome of Cyclobacterium marinum DSM 745.</title>
        <authorList>
            <person name="Lucas S."/>
            <person name="Han J."/>
            <person name="Lapidus A."/>
            <person name="Bruce D."/>
            <person name="Goodwin L."/>
            <person name="Pitluck S."/>
            <person name="Peters L."/>
            <person name="Kyrpides N."/>
            <person name="Mavromatis K."/>
            <person name="Ivanova N."/>
            <person name="Ovchinnikova G."/>
            <person name="Chertkov O."/>
            <person name="Detter J.C."/>
            <person name="Tapia R."/>
            <person name="Han C."/>
            <person name="Land M."/>
            <person name="Hauser L."/>
            <person name="Markowitz V."/>
            <person name="Cheng J.-F."/>
            <person name="Hugenholtz P."/>
            <person name="Woyke T."/>
            <person name="Wu D."/>
            <person name="Tindall B."/>
            <person name="Schuetze A."/>
            <person name="Brambilla E."/>
            <person name="Klenk H.-P."/>
            <person name="Eisen J.A."/>
        </authorList>
    </citation>
    <scope>NUCLEOTIDE SEQUENCE [LARGE SCALE GENOMIC DNA]</scope>
    <source>
        <strain evidence="8">ATCC 25205 / DSM 745 / LMG 13164 / NCIMB 1802</strain>
    </source>
</reference>
<keyword evidence="5" id="KW-0808">Transferase</keyword>
<dbReference type="CDD" id="cd02022">
    <property type="entry name" value="DPCK"/>
    <property type="match status" value="1"/>
</dbReference>
<evidence type="ECO:0000256" key="4">
    <source>
        <dbReference type="ARBA" id="ARBA00022993"/>
    </source>
</evidence>
<dbReference type="Gene3D" id="3.40.50.300">
    <property type="entry name" value="P-loop containing nucleotide triphosphate hydrolases"/>
    <property type="match status" value="1"/>
</dbReference>
<evidence type="ECO:0000313" key="7">
    <source>
        <dbReference type="EMBL" id="AEL25820.1"/>
    </source>
</evidence>
<dbReference type="Proteomes" id="UP000001635">
    <property type="component" value="Chromosome"/>
</dbReference>
<dbReference type="PANTHER" id="PTHR10695:SF46">
    <property type="entry name" value="BIFUNCTIONAL COENZYME A SYNTHASE-RELATED"/>
    <property type="match status" value="1"/>
</dbReference>
<dbReference type="Pfam" id="PF01121">
    <property type="entry name" value="CoaE"/>
    <property type="match status" value="1"/>
</dbReference>
<comment type="function">
    <text evidence="5">Catalyzes the phosphorylation of the 3'-hydroxyl group of dephosphocoenzyme A to form coenzyme A.</text>
</comment>
<dbReference type="EC" id="2.7.1.24" evidence="5 6"/>
<name>G0J171_CYCMS</name>
<dbReference type="InterPro" id="IPR027417">
    <property type="entry name" value="P-loop_NTPase"/>
</dbReference>
<gene>
    <name evidence="5" type="primary">coaE</name>
    <name evidence="7" type="ordered locus">Cycma_2073</name>
</gene>
<dbReference type="OrthoDB" id="9812943at2"/>
<dbReference type="KEGG" id="cmr:Cycma_2073"/>
<evidence type="ECO:0000256" key="1">
    <source>
        <dbReference type="ARBA" id="ARBA00009018"/>
    </source>
</evidence>
<sequence>MSKKKPLLVGISGGIGAGKTLISKIFSLLNVPIYNADDRAKWLMAYHQTLKNNISKEFGEESYAQDGELNRSYLANIVFADPVKTSRINELVHPVVGEDFKQWVDRQEAVYILKEAALLFETGSYKSLNATIHVTASASIRTERVKARDPQRSTAQIKQIIQKQLTDKEKNKLADFLVTNDESILVIPQVIKIHAQLLAMAK</sequence>
<dbReference type="GO" id="GO:0004140">
    <property type="term" value="F:dephospho-CoA kinase activity"/>
    <property type="evidence" value="ECO:0007669"/>
    <property type="project" value="UniProtKB-UniRule"/>
</dbReference>
<dbReference type="PANTHER" id="PTHR10695">
    <property type="entry name" value="DEPHOSPHO-COA KINASE-RELATED"/>
    <property type="match status" value="1"/>
</dbReference>
<keyword evidence="8" id="KW-1185">Reference proteome</keyword>
<dbReference type="PROSITE" id="PS51219">
    <property type="entry name" value="DPCK"/>
    <property type="match status" value="1"/>
</dbReference>
<dbReference type="eggNOG" id="COG0237">
    <property type="taxonomic scope" value="Bacteria"/>
</dbReference>
<accession>G0J171</accession>
<dbReference type="AlphaFoldDB" id="G0J171"/>
<evidence type="ECO:0000256" key="6">
    <source>
        <dbReference type="NCBIfam" id="TIGR00152"/>
    </source>
</evidence>
<keyword evidence="2 5" id="KW-0547">Nucleotide-binding</keyword>
<dbReference type="EMBL" id="CP002955">
    <property type="protein sequence ID" value="AEL25820.1"/>
    <property type="molecule type" value="Genomic_DNA"/>
</dbReference>
<comment type="catalytic activity">
    <reaction evidence="5">
        <text>3'-dephospho-CoA + ATP = ADP + CoA + H(+)</text>
        <dbReference type="Rhea" id="RHEA:18245"/>
        <dbReference type="ChEBI" id="CHEBI:15378"/>
        <dbReference type="ChEBI" id="CHEBI:30616"/>
        <dbReference type="ChEBI" id="CHEBI:57287"/>
        <dbReference type="ChEBI" id="CHEBI:57328"/>
        <dbReference type="ChEBI" id="CHEBI:456216"/>
        <dbReference type="EC" id="2.7.1.24"/>
    </reaction>
</comment>
<comment type="similarity">
    <text evidence="1 5">Belongs to the CoaE family.</text>
</comment>
<feature type="binding site" evidence="5">
    <location>
        <begin position="16"/>
        <end position="21"/>
    </location>
    <ligand>
        <name>ATP</name>
        <dbReference type="ChEBI" id="CHEBI:30616"/>
    </ligand>
</feature>
<dbReference type="NCBIfam" id="TIGR00152">
    <property type="entry name" value="dephospho-CoA kinase"/>
    <property type="match status" value="1"/>
</dbReference>
<dbReference type="GO" id="GO:0015937">
    <property type="term" value="P:coenzyme A biosynthetic process"/>
    <property type="evidence" value="ECO:0007669"/>
    <property type="project" value="UniProtKB-UniRule"/>
</dbReference>
<evidence type="ECO:0000256" key="3">
    <source>
        <dbReference type="ARBA" id="ARBA00022840"/>
    </source>
</evidence>
<keyword evidence="4 5" id="KW-0173">Coenzyme A biosynthesis</keyword>
<dbReference type="HAMAP" id="MF_00376">
    <property type="entry name" value="Dephospho_CoA_kinase"/>
    <property type="match status" value="1"/>
</dbReference>
<dbReference type="SUPFAM" id="SSF52540">
    <property type="entry name" value="P-loop containing nucleoside triphosphate hydrolases"/>
    <property type="match status" value="1"/>
</dbReference>
<evidence type="ECO:0000313" key="8">
    <source>
        <dbReference type="Proteomes" id="UP000001635"/>
    </source>
</evidence>
<dbReference type="UniPathway" id="UPA00241">
    <property type="reaction ID" value="UER00356"/>
</dbReference>
<evidence type="ECO:0000256" key="2">
    <source>
        <dbReference type="ARBA" id="ARBA00022741"/>
    </source>
</evidence>
<keyword evidence="5 7" id="KW-0418">Kinase</keyword>
<keyword evidence="3 5" id="KW-0067">ATP-binding</keyword>
<keyword evidence="5" id="KW-0963">Cytoplasm</keyword>
<dbReference type="STRING" id="880070.Cycma_2073"/>
<dbReference type="HOGENOM" id="CLU_057180_3_1_10"/>
<comment type="pathway">
    <text evidence="5">Cofactor biosynthesis; coenzyme A biosynthesis; CoA from (R)-pantothenate: step 5/5.</text>
</comment>
<organism evidence="7 8">
    <name type="scientific">Cyclobacterium marinum (strain ATCC 25205 / DSM 745 / LMG 13164 / NCIMB 1802)</name>
    <name type="common">Flectobacillus marinus</name>
    <dbReference type="NCBI Taxonomy" id="880070"/>
    <lineage>
        <taxon>Bacteria</taxon>
        <taxon>Pseudomonadati</taxon>
        <taxon>Bacteroidota</taxon>
        <taxon>Cytophagia</taxon>
        <taxon>Cytophagales</taxon>
        <taxon>Cyclobacteriaceae</taxon>
        <taxon>Cyclobacterium</taxon>
    </lineage>
</organism>
<proteinExistence type="inferred from homology"/>
<dbReference type="GO" id="GO:0005737">
    <property type="term" value="C:cytoplasm"/>
    <property type="evidence" value="ECO:0007669"/>
    <property type="project" value="UniProtKB-SubCell"/>
</dbReference>
<comment type="subcellular location">
    <subcellularLocation>
        <location evidence="5">Cytoplasm</location>
    </subcellularLocation>
</comment>
<dbReference type="GO" id="GO:0005524">
    <property type="term" value="F:ATP binding"/>
    <property type="evidence" value="ECO:0007669"/>
    <property type="project" value="UniProtKB-UniRule"/>
</dbReference>
<dbReference type="RefSeq" id="WP_014020115.1">
    <property type="nucleotide sequence ID" value="NC_015914.1"/>
</dbReference>
<dbReference type="InterPro" id="IPR001977">
    <property type="entry name" value="Depp_CoAkinase"/>
</dbReference>
<evidence type="ECO:0000256" key="5">
    <source>
        <dbReference type="HAMAP-Rule" id="MF_00376"/>
    </source>
</evidence>
<protein>
    <recommendedName>
        <fullName evidence="5 6">Dephospho-CoA kinase</fullName>
        <ecNumber evidence="5 6">2.7.1.24</ecNumber>
    </recommendedName>
    <alternativeName>
        <fullName evidence="5">Dephosphocoenzyme A kinase</fullName>
    </alternativeName>
</protein>